<dbReference type="PROSITE" id="PS51257">
    <property type="entry name" value="PROKAR_LIPOPROTEIN"/>
    <property type="match status" value="1"/>
</dbReference>
<feature type="chain" id="PRO_5022901282" description="Lipoprotein" evidence="1">
    <location>
        <begin position="20"/>
        <end position="125"/>
    </location>
</feature>
<evidence type="ECO:0000313" key="3">
    <source>
        <dbReference type="Proteomes" id="UP000321249"/>
    </source>
</evidence>
<proteinExistence type="predicted"/>
<sequence>MRLAILMAGLILAGCGSQANLERQFDIAMNTGTYSDVCTAAGRVADEALQSGDQSTFERWRLTRDIYCSSAARDPMGRPSMRDEENAQAINAARETYRELQHSDVPGVANTARELEQQLNEAERD</sequence>
<keyword evidence="1" id="KW-0732">Signal</keyword>
<protein>
    <recommendedName>
        <fullName evidence="4">Lipoprotein</fullName>
    </recommendedName>
</protein>
<accession>A0A5C6TTC8</accession>
<name>A0A5C6TTC8_9SPHN</name>
<organism evidence="2 3">
    <name type="scientific">Allosphingosinicella ginsenosidimutans</name>
    <dbReference type="NCBI Taxonomy" id="1176539"/>
    <lineage>
        <taxon>Bacteria</taxon>
        <taxon>Pseudomonadati</taxon>
        <taxon>Pseudomonadota</taxon>
        <taxon>Alphaproteobacteria</taxon>
        <taxon>Sphingomonadales</taxon>
        <taxon>Sphingomonadaceae</taxon>
        <taxon>Allosphingosinicella</taxon>
    </lineage>
</organism>
<evidence type="ECO:0008006" key="4">
    <source>
        <dbReference type="Google" id="ProtNLM"/>
    </source>
</evidence>
<dbReference type="RefSeq" id="WP_147043080.1">
    <property type="nucleotide sequence ID" value="NZ_BAABIR010000004.1"/>
</dbReference>
<dbReference type="Proteomes" id="UP000321249">
    <property type="component" value="Unassembled WGS sequence"/>
</dbReference>
<feature type="signal peptide" evidence="1">
    <location>
        <begin position="1"/>
        <end position="19"/>
    </location>
</feature>
<dbReference type="AlphaFoldDB" id="A0A5C6TTC8"/>
<reference evidence="2 3" key="1">
    <citation type="journal article" date="2015" name="J. Microbiol.">
        <title>Sphingosinicella ginsenosidimutans sp. nov., with ginsenoside converting activity.</title>
        <authorList>
            <person name="Kim J.K."/>
            <person name="Kang M.S."/>
            <person name="Park S.C."/>
            <person name="Kim K.M."/>
            <person name="Choi K."/>
            <person name="Yoon M.H."/>
            <person name="Im W.T."/>
        </authorList>
    </citation>
    <scope>NUCLEOTIDE SEQUENCE [LARGE SCALE GENOMIC DNA]</scope>
    <source>
        <strain evidence="2 3">BS-11</strain>
    </source>
</reference>
<gene>
    <name evidence="2" type="ORF">FRZ32_08385</name>
</gene>
<dbReference type="EMBL" id="VOQQ01000001">
    <property type="protein sequence ID" value="TXC63674.1"/>
    <property type="molecule type" value="Genomic_DNA"/>
</dbReference>
<comment type="caution">
    <text evidence="2">The sequence shown here is derived from an EMBL/GenBank/DDBJ whole genome shotgun (WGS) entry which is preliminary data.</text>
</comment>
<evidence type="ECO:0000313" key="2">
    <source>
        <dbReference type="EMBL" id="TXC63674.1"/>
    </source>
</evidence>
<evidence type="ECO:0000256" key="1">
    <source>
        <dbReference type="SAM" id="SignalP"/>
    </source>
</evidence>
<keyword evidence="3" id="KW-1185">Reference proteome</keyword>